<keyword evidence="2 4" id="KW-0862">Zinc</keyword>
<evidence type="ECO:0000259" key="6">
    <source>
        <dbReference type="PROSITE" id="PS50023"/>
    </source>
</evidence>
<dbReference type="Pfam" id="PF00412">
    <property type="entry name" value="LIM"/>
    <property type="match status" value="1"/>
</dbReference>
<name>A0A4Z2C9J8_9TELE</name>
<evidence type="ECO:0000256" key="3">
    <source>
        <dbReference type="ARBA" id="ARBA00023038"/>
    </source>
</evidence>
<keyword evidence="8" id="KW-1185">Reference proteome</keyword>
<dbReference type="SUPFAM" id="SSF57716">
    <property type="entry name" value="Glucocorticoid receptor-like (DNA-binding domain)"/>
    <property type="match status" value="1"/>
</dbReference>
<evidence type="ECO:0000256" key="5">
    <source>
        <dbReference type="SAM" id="MobiDB-lite"/>
    </source>
</evidence>
<evidence type="ECO:0000256" key="4">
    <source>
        <dbReference type="PROSITE-ProRule" id="PRU00125"/>
    </source>
</evidence>
<proteinExistence type="predicted"/>
<gene>
    <name evidence="7" type="ORF">fugu_012057</name>
</gene>
<accession>A0A4Z2C9J8</accession>
<dbReference type="Proteomes" id="UP000516260">
    <property type="component" value="Chromosome 12"/>
</dbReference>
<dbReference type="GO" id="GO:0046872">
    <property type="term" value="F:metal ion binding"/>
    <property type="evidence" value="ECO:0007669"/>
    <property type="project" value="UniProtKB-KW"/>
</dbReference>
<dbReference type="PROSITE" id="PS00478">
    <property type="entry name" value="LIM_DOMAIN_1"/>
    <property type="match status" value="1"/>
</dbReference>
<dbReference type="PANTHER" id="PTHR24206">
    <property type="entry name" value="OS06G0237300 PROTEIN"/>
    <property type="match status" value="1"/>
</dbReference>
<keyword evidence="1 4" id="KW-0479">Metal-binding</keyword>
<evidence type="ECO:0000313" key="8">
    <source>
        <dbReference type="Proteomes" id="UP000516260"/>
    </source>
</evidence>
<sequence length="182" mass="19441">MTTNRPPPALHPLPSVIPMRTWGSSSDPSLPHKDSSGRLGGSEPGGPPTAAQETFSNRKLAENGQLKSDGSHRGILPNSAVHSLTAAPSYDRERTVGKVSSAIDAKAQLLAILYETDHRPNAAPCVARKDGAAGLGGSDICHFCSKRVYVMERLSAEGFFFHRECFRCDICSCTLRPGGARL</sequence>
<feature type="compositionally biased region" description="Pro residues" evidence="5">
    <location>
        <begin position="1"/>
        <end position="11"/>
    </location>
</feature>
<dbReference type="EMBL" id="SWLE01000004">
    <property type="protein sequence ID" value="TNN00811.1"/>
    <property type="molecule type" value="Genomic_DNA"/>
</dbReference>
<feature type="domain" description="LIM zinc-binding" evidence="6">
    <location>
        <begin position="139"/>
        <end position="182"/>
    </location>
</feature>
<comment type="caution">
    <text evidence="7">The sequence shown here is derived from an EMBL/GenBank/DDBJ whole genome shotgun (WGS) entry which is preliminary data.</text>
</comment>
<evidence type="ECO:0000256" key="2">
    <source>
        <dbReference type="ARBA" id="ARBA00022833"/>
    </source>
</evidence>
<feature type="region of interest" description="Disordered" evidence="5">
    <location>
        <begin position="1"/>
        <end position="52"/>
    </location>
</feature>
<dbReference type="InterPro" id="IPR001781">
    <property type="entry name" value="Znf_LIM"/>
</dbReference>
<evidence type="ECO:0000313" key="7">
    <source>
        <dbReference type="EMBL" id="TNN00811.1"/>
    </source>
</evidence>
<protein>
    <recommendedName>
        <fullName evidence="6">LIM zinc-binding domain-containing protein</fullName>
    </recommendedName>
</protein>
<dbReference type="AlphaFoldDB" id="A0A4Z2C9J8"/>
<keyword evidence="3 4" id="KW-0440">LIM domain</keyword>
<dbReference type="Gene3D" id="2.10.110.10">
    <property type="entry name" value="Cysteine Rich Protein"/>
    <property type="match status" value="1"/>
</dbReference>
<dbReference type="PROSITE" id="PS50023">
    <property type="entry name" value="LIM_DOMAIN_2"/>
    <property type="match status" value="1"/>
</dbReference>
<evidence type="ECO:0000256" key="1">
    <source>
        <dbReference type="ARBA" id="ARBA00022723"/>
    </source>
</evidence>
<organism evidence="7 8">
    <name type="scientific">Takifugu bimaculatus</name>
    <dbReference type="NCBI Taxonomy" id="433685"/>
    <lineage>
        <taxon>Eukaryota</taxon>
        <taxon>Metazoa</taxon>
        <taxon>Chordata</taxon>
        <taxon>Craniata</taxon>
        <taxon>Vertebrata</taxon>
        <taxon>Euteleostomi</taxon>
        <taxon>Actinopterygii</taxon>
        <taxon>Neopterygii</taxon>
        <taxon>Teleostei</taxon>
        <taxon>Neoteleostei</taxon>
        <taxon>Acanthomorphata</taxon>
        <taxon>Eupercaria</taxon>
        <taxon>Tetraodontiformes</taxon>
        <taxon>Tetradontoidea</taxon>
        <taxon>Tetraodontidae</taxon>
        <taxon>Takifugu</taxon>
    </lineage>
</organism>
<reference evidence="7 8" key="1">
    <citation type="submission" date="2019-04" db="EMBL/GenBank/DDBJ databases">
        <title>The sequence and de novo assembly of Takifugu bimaculatus genome using PacBio and Hi-C technologies.</title>
        <authorList>
            <person name="Xu P."/>
            <person name="Liu B."/>
            <person name="Zhou Z."/>
        </authorList>
    </citation>
    <scope>NUCLEOTIDE SEQUENCE [LARGE SCALE GENOMIC DNA]</scope>
    <source>
        <strain evidence="7">TB-2018</strain>
        <tissue evidence="7">Muscle</tissue>
    </source>
</reference>